<reference evidence="1" key="1">
    <citation type="submission" date="2023-03" db="EMBL/GenBank/DDBJ databases">
        <title>Massive genome expansion in bonnet fungi (Mycena s.s.) driven by repeated elements and novel gene families across ecological guilds.</title>
        <authorList>
            <consortium name="Lawrence Berkeley National Laboratory"/>
            <person name="Harder C.B."/>
            <person name="Miyauchi S."/>
            <person name="Viragh M."/>
            <person name="Kuo A."/>
            <person name="Thoen E."/>
            <person name="Andreopoulos B."/>
            <person name="Lu D."/>
            <person name="Skrede I."/>
            <person name="Drula E."/>
            <person name="Henrissat B."/>
            <person name="Morin E."/>
            <person name="Kohler A."/>
            <person name="Barry K."/>
            <person name="LaButti K."/>
            <person name="Morin E."/>
            <person name="Salamov A."/>
            <person name="Lipzen A."/>
            <person name="Mereny Z."/>
            <person name="Hegedus B."/>
            <person name="Baldrian P."/>
            <person name="Stursova M."/>
            <person name="Weitz H."/>
            <person name="Taylor A."/>
            <person name="Grigoriev I.V."/>
            <person name="Nagy L.G."/>
            <person name="Martin F."/>
            <person name="Kauserud H."/>
        </authorList>
    </citation>
    <scope>NUCLEOTIDE SEQUENCE</scope>
    <source>
        <strain evidence="1">CBHHK182m</strain>
    </source>
</reference>
<dbReference type="Proteomes" id="UP001215598">
    <property type="component" value="Unassembled WGS sequence"/>
</dbReference>
<gene>
    <name evidence="1" type="ORF">B0H16DRAFT_1520721</name>
</gene>
<comment type="caution">
    <text evidence="1">The sequence shown here is derived from an EMBL/GenBank/DDBJ whole genome shotgun (WGS) entry which is preliminary data.</text>
</comment>
<evidence type="ECO:0000313" key="1">
    <source>
        <dbReference type="EMBL" id="KAJ7767777.1"/>
    </source>
</evidence>
<name>A0AAD7NMB9_9AGAR</name>
<sequence>MIPIPDLRRINVPVGRPPTSCTNMYTPLIGHATRQPSPPARKVRQAYLALISWPCLSLPAHPTRSAPAISSKSPRRTCNTIRARVLSQFHVSTGRRSSVSTPTVRAAISVQTHTFPGLRPAARTLTFAHRPHRAAARRRELAEDAEMTPPALNASKIPSKTVPMWRMDGPPPTSAIHHPSGVLPPRAAIADRRKLRIHCVPALGRNASSPLSLLPTPAPSICSARSSMPACLRTKLQARAPHDHPLRASSDDDDTWSFLSGMGLETEGRPRGTPSSSFLVLVLAFAQGSPPAALPPTAPGGDGVD</sequence>
<dbReference type="AlphaFoldDB" id="A0AAD7NMB9"/>
<proteinExistence type="predicted"/>
<dbReference type="EMBL" id="JARKIB010000021">
    <property type="protein sequence ID" value="KAJ7767777.1"/>
    <property type="molecule type" value="Genomic_DNA"/>
</dbReference>
<evidence type="ECO:0000313" key="2">
    <source>
        <dbReference type="Proteomes" id="UP001215598"/>
    </source>
</evidence>
<protein>
    <submittedName>
        <fullName evidence="1">Uncharacterized protein</fullName>
    </submittedName>
</protein>
<accession>A0AAD7NMB9</accession>
<organism evidence="1 2">
    <name type="scientific">Mycena metata</name>
    <dbReference type="NCBI Taxonomy" id="1033252"/>
    <lineage>
        <taxon>Eukaryota</taxon>
        <taxon>Fungi</taxon>
        <taxon>Dikarya</taxon>
        <taxon>Basidiomycota</taxon>
        <taxon>Agaricomycotina</taxon>
        <taxon>Agaricomycetes</taxon>
        <taxon>Agaricomycetidae</taxon>
        <taxon>Agaricales</taxon>
        <taxon>Marasmiineae</taxon>
        <taxon>Mycenaceae</taxon>
        <taxon>Mycena</taxon>
    </lineage>
</organism>
<keyword evidence="2" id="KW-1185">Reference proteome</keyword>